<gene>
    <name evidence="1" type="ORF">E2C01_047130</name>
</gene>
<organism evidence="1 2">
    <name type="scientific">Portunus trituberculatus</name>
    <name type="common">Swimming crab</name>
    <name type="synonym">Neptunus trituberculatus</name>
    <dbReference type="NCBI Taxonomy" id="210409"/>
    <lineage>
        <taxon>Eukaryota</taxon>
        <taxon>Metazoa</taxon>
        <taxon>Ecdysozoa</taxon>
        <taxon>Arthropoda</taxon>
        <taxon>Crustacea</taxon>
        <taxon>Multicrustacea</taxon>
        <taxon>Malacostraca</taxon>
        <taxon>Eumalacostraca</taxon>
        <taxon>Eucarida</taxon>
        <taxon>Decapoda</taxon>
        <taxon>Pleocyemata</taxon>
        <taxon>Brachyura</taxon>
        <taxon>Eubrachyura</taxon>
        <taxon>Portunoidea</taxon>
        <taxon>Portunidae</taxon>
        <taxon>Portuninae</taxon>
        <taxon>Portunus</taxon>
    </lineage>
</organism>
<dbReference type="EMBL" id="VSRR010011484">
    <property type="protein sequence ID" value="MPC53241.1"/>
    <property type="molecule type" value="Genomic_DNA"/>
</dbReference>
<proteinExistence type="predicted"/>
<evidence type="ECO:0000313" key="1">
    <source>
        <dbReference type="EMBL" id="MPC53241.1"/>
    </source>
</evidence>
<sequence>MKCECPVHGDAGPLIAYLALCPRPQPRLQAHPPLCPPACTLRLSYRHVAYKVAVELVKKGQPVDAVQQQRLCLACVRFS</sequence>
<dbReference type="Proteomes" id="UP000324222">
    <property type="component" value="Unassembled WGS sequence"/>
</dbReference>
<keyword evidence="2" id="KW-1185">Reference proteome</keyword>
<protein>
    <submittedName>
        <fullName evidence="1">Uncharacterized protein</fullName>
    </submittedName>
</protein>
<reference evidence="1 2" key="1">
    <citation type="submission" date="2019-05" db="EMBL/GenBank/DDBJ databases">
        <title>Another draft genome of Portunus trituberculatus and its Hox gene families provides insights of decapod evolution.</title>
        <authorList>
            <person name="Jeong J.-H."/>
            <person name="Song I."/>
            <person name="Kim S."/>
            <person name="Choi T."/>
            <person name="Kim D."/>
            <person name="Ryu S."/>
            <person name="Kim W."/>
        </authorList>
    </citation>
    <scope>NUCLEOTIDE SEQUENCE [LARGE SCALE GENOMIC DNA]</scope>
    <source>
        <tissue evidence="1">Muscle</tissue>
    </source>
</reference>
<accession>A0A5B7G0B4</accession>
<name>A0A5B7G0B4_PORTR</name>
<comment type="caution">
    <text evidence="1">The sequence shown here is derived from an EMBL/GenBank/DDBJ whole genome shotgun (WGS) entry which is preliminary data.</text>
</comment>
<evidence type="ECO:0000313" key="2">
    <source>
        <dbReference type="Proteomes" id="UP000324222"/>
    </source>
</evidence>
<dbReference type="AlphaFoldDB" id="A0A5B7G0B4"/>